<accession>A0A4C1U0Q0</accession>
<gene>
    <name evidence="2" type="ORF">EVAR_75606_1</name>
</gene>
<evidence type="ECO:0000313" key="2">
    <source>
        <dbReference type="EMBL" id="GBP19634.1"/>
    </source>
</evidence>
<evidence type="ECO:0000256" key="1">
    <source>
        <dbReference type="SAM" id="SignalP"/>
    </source>
</evidence>
<dbReference type="EMBL" id="BGZK01000110">
    <property type="protein sequence ID" value="GBP19634.1"/>
    <property type="molecule type" value="Genomic_DNA"/>
</dbReference>
<dbReference type="AlphaFoldDB" id="A0A4C1U0Q0"/>
<keyword evidence="1" id="KW-0732">Signal</keyword>
<name>A0A4C1U0Q0_EUMVA</name>
<evidence type="ECO:0000313" key="3">
    <source>
        <dbReference type="Proteomes" id="UP000299102"/>
    </source>
</evidence>
<reference evidence="2 3" key="1">
    <citation type="journal article" date="2019" name="Commun. Biol.">
        <title>The bagworm genome reveals a unique fibroin gene that provides high tensile strength.</title>
        <authorList>
            <person name="Kono N."/>
            <person name="Nakamura H."/>
            <person name="Ohtoshi R."/>
            <person name="Tomita M."/>
            <person name="Numata K."/>
            <person name="Arakawa K."/>
        </authorList>
    </citation>
    <scope>NUCLEOTIDE SEQUENCE [LARGE SCALE GENOMIC DNA]</scope>
</reference>
<organism evidence="2 3">
    <name type="scientific">Eumeta variegata</name>
    <name type="common">Bagworm moth</name>
    <name type="synonym">Eumeta japonica</name>
    <dbReference type="NCBI Taxonomy" id="151549"/>
    <lineage>
        <taxon>Eukaryota</taxon>
        <taxon>Metazoa</taxon>
        <taxon>Ecdysozoa</taxon>
        <taxon>Arthropoda</taxon>
        <taxon>Hexapoda</taxon>
        <taxon>Insecta</taxon>
        <taxon>Pterygota</taxon>
        <taxon>Neoptera</taxon>
        <taxon>Endopterygota</taxon>
        <taxon>Lepidoptera</taxon>
        <taxon>Glossata</taxon>
        <taxon>Ditrysia</taxon>
        <taxon>Tineoidea</taxon>
        <taxon>Psychidae</taxon>
        <taxon>Oiketicinae</taxon>
        <taxon>Eumeta</taxon>
    </lineage>
</organism>
<feature type="chain" id="PRO_5020029905" evidence="1">
    <location>
        <begin position="27"/>
        <end position="91"/>
    </location>
</feature>
<dbReference type="Proteomes" id="UP000299102">
    <property type="component" value="Unassembled WGS sequence"/>
</dbReference>
<sequence>MYKRHLKSVRLSVCTDIVLILQTCSGQPPFLTVHLDERKIFQLLLFCRDSVWELEYHPDERPPLDVETDREEVNNFHSKQAKFSQSRSIRF</sequence>
<proteinExistence type="predicted"/>
<protein>
    <submittedName>
        <fullName evidence="2">Uncharacterized protein</fullName>
    </submittedName>
</protein>
<comment type="caution">
    <text evidence="2">The sequence shown here is derived from an EMBL/GenBank/DDBJ whole genome shotgun (WGS) entry which is preliminary data.</text>
</comment>
<keyword evidence="3" id="KW-1185">Reference proteome</keyword>
<feature type="signal peptide" evidence="1">
    <location>
        <begin position="1"/>
        <end position="26"/>
    </location>
</feature>